<protein>
    <submittedName>
        <fullName evidence="5">Helix-turn-helix domain-containing protein</fullName>
    </submittedName>
</protein>
<evidence type="ECO:0000256" key="2">
    <source>
        <dbReference type="ARBA" id="ARBA00023163"/>
    </source>
</evidence>
<gene>
    <name evidence="5" type="ORF">ACFQJC_01405</name>
</gene>
<dbReference type="Pfam" id="PF15915">
    <property type="entry name" value="BAT"/>
    <property type="match status" value="1"/>
</dbReference>
<evidence type="ECO:0000259" key="4">
    <source>
        <dbReference type="Pfam" id="PF15915"/>
    </source>
</evidence>
<dbReference type="RefSeq" id="WP_390221460.1">
    <property type="nucleotide sequence ID" value="NZ_JBHTAA010000001.1"/>
</dbReference>
<keyword evidence="2" id="KW-0804">Transcription</keyword>
<feature type="domain" description="Bacterioopsin transcriptional activator GAF and HTH associated" evidence="4">
    <location>
        <begin position="7"/>
        <end position="133"/>
    </location>
</feature>
<evidence type="ECO:0000256" key="1">
    <source>
        <dbReference type="ARBA" id="ARBA00023015"/>
    </source>
</evidence>
<proteinExistence type="predicted"/>
<dbReference type="InterPro" id="IPR007050">
    <property type="entry name" value="HTH_bacterioopsin"/>
</dbReference>
<sequence length="212" mass="24401">MIPIVDITVRADDFELGRLLEELPQIHVELERIVPLQDSIIPLFWTSNGKRNEVISILEQSPLTEEVRYLTEDGKRQLFEVRWSADVNGLIQSMVETNARLLEGESIGEGWDFRLQFPSHDELKRFRDSCTEKEIPIILRRIYNPHFPTEGNAMTAEQHEAILTAYERGYFDVPRGTSLSELAGVYGISDSAYSQRLRRGISSLIYSTMVKR</sequence>
<evidence type="ECO:0000313" key="5">
    <source>
        <dbReference type="EMBL" id="MFC7202156.1"/>
    </source>
</evidence>
<name>A0ABD5ZAG5_9EURY</name>
<dbReference type="AlphaFoldDB" id="A0ABD5ZAG5"/>
<dbReference type="EMBL" id="JBHTAA010000001">
    <property type="protein sequence ID" value="MFC7202156.1"/>
    <property type="molecule type" value="Genomic_DNA"/>
</dbReference>
<dbReference type="Pfam" id="PF04967">
    <property type="entry name" value="HTH_10"/>
    <property type="match status" value="1"/>
</dbReference>
<dbReference type="PANTHER" id="PTHR34236">
    <property type="entry name" value="DIMETHYL SULFOXIDE REDUCTASE TRANSCRIPTIONAL ACTIVATOR"/>
    <property type="match status" value="1"/>
</dbReference>
<accession>A0ABD5ZAG5</accession>
<feature type="domain" description="HTH bat-type" evidence="3">
    <location>
        <begin position="155"/>
        <end position="205"/>
    </location>
</feature>
<reference evidence="5 6" key="1">
    <citation type="journal article" date="2019" name="Int. J. Syst. Evol. Microbiol.">
        <title>The Global Catalogue of Microorganisms (GCM) 10K type strain sequencing project: providing services to taxonomists for standard genome sequencing and annotation.</title>
        <authorList>
            <consortium name="The Broad Institute Genomics Platform"/>
            <consortium name="The Broad Institute Genome Sequencing Center for Infectious Disease"/>
            <person name="Wu L."/>
            <person name="Ma J."/>
        </authorList>
    </citation>
    <scope>NUCLEOTIDE SEQUENCE [LARGE SCALE GENOMIC DNA]</scope>
    <source>
        <strain evidence="5 6">DSM 29988</strain>
    </source>
</reference>
<comment type="caution">
    <text evidence="5">The sequence shown here is derived from an EMBL/GenBank/DDBJ whole genome shotgun (WGS) entry which is preliminary data.</text>
</comment>
<dbReference type="PANTHER" id="PTHR34236:SF1">
    <property type="entry name" value="DIMETHYL SULFOXIDE REDUCTASE TRANSCRIPTIONAL ACTIVATOR"/>
    <property type="match status" value="1"/>
</dbReference>
<dbReference type="Proteomes" id="UP001596481">
    <property type="component" value="Unassembled WGS sequence"/>
</dbReference>
<keyword evidence="6" id="KW-1185">Reference proteome</keyword>
<evidence type="ECO:0000313" key="6">
    <source>
        <dbReference type="Proteomes" id="UP001596481"/>
    </source>
</evidence>
<evidence type="ECO:0000259" key="3">
    <source>
        <dbReference type="Pfam" id="PF04967"/>
    </source>
</evidence>
<keyword evidence="1" id="KW-0805">Transcription regulation</keyword>
<organism evidence="5 6">
    <name type="scientific">Haloferax namakaokahaiae</name>
    <dbReference type="NCBI Taxonomy" id="1748331"/>
    <lineage>
        <taxon>Archaea</taxon>
        <taxon>Methanobacteriati</taxon>
        <taxon>Methanobacteriota</taxon>
        <taxon>Stenosarchaea group</taxon>
        <taxon>Halobacteria</taxon>
        <taxon>Halobacteriales</taxon>
        <taxon>Haloferacaceae</taxon>
        <taxon>Haloferax</taxon>
    </lineage>
</organism>
<dbReference type="InterPro" id="IPR031803">
    <property type="entry name" value="BAT_GAF/HTH-assoc"/>
</dbReference>